<evidence type="ECO:0000313" key="3">
    <source>
        <dbReference type="EMBL" id="QNM83929.1"/>
    </source>
</evidence>
<name>A0A7G9L5N0_9SPHN</name>
<dbReference type="Proteomes" id="UP000515861">
    <property type="component" value="Chromosome"/>
</dbReference>
<protein>
    <submittedName>
        <fullName evidence="3">Cell wall hydrolase</fullName>
    </submittedName>
</protein>
<dbReference type="GO" id="GO:0016787">
    <property type="term" value="F:hydrolase activity"/>
    <property type="evidence" value="ECO:0007669"/>
    <property type="project" value="UniProtKB-KW"/>
</dbReference>
<evidence type="ECO:0000256" key="1">
    <source>
        <dbReference type="SAM" id="MobiDB-lite"/>
    </source>
</evidence>
<dbReference type="Gene3D" id="1.10.10.2520">
    <property type="entry name" value="Cell wall hydrolase SleB, domain 1"/>
    <property type="match status" value="1"/>
</dbReference>
<proteinExistence type="predicted"/>
<feature type="compositionally biased region" description="Low complexity" evidence="1">
    <location>
        <begin position="348"/>
        <end position="359"/>
    </location>
</feature>
<reference evidence="3 4" key="1">
    <citation type="submission" date="2020-08" db="EMBL/GenBank/DDBJ databases">
        <title>Sphingomonas sp. sand1-3 16S ribosomal RNA gene Genome sequencing and assembly.</title>
        <authorList>
            <person name="Kang M."/>
        </authorList>
    </citation>
    <scope>NUCLEOTIDE SEQUENCE [LARGE SCALE GENOMIC DNA]</scope>
    <source>
        <strain evidence="4">sand1-3</strain>
    </source>
</reference>
<dbReference type="AlphaFoldDB" id="A0A7G9L5N0"/>
<dbReference type="InterPro" id="IPR042047">
    <property type="entry name" value="SleB_dom1"/>
</dbReference>
<dbReference type="Pfam" id="PF07486">
    <property type="entry name" value="Hydrolase_2"/>
    <property type="match status" value="1"/>
</dbReference>
<keyword evidence="4" id="KW-1185">Reference proteome</keyword>
<accession>A0A7G9L5N0</accession>
<dbReference type="InterPro" id="IPR011105">
    <property type="entry name" value="Cell_wall_hydrolase_SleB"/>
</dbReference>
<dbReference type="EMBL" id="CP060697">
    <property type="protein sequence ID" value="QNM83929.1"/>
    <property type="molecule type" value="Genomic_DNA"/>
</dbReference>
<dbReference type="KEGG" id="ssau:H8M03_00735"/>
<keyword evidence="3" id="KW-0378">Hydrolase</keyword>
<sequence length="359" mass="37803">MTLPTARERALTLWQTYPRELVAAGALTLVVAAGGSAWSTPTFGDISEQRAEHVAPAPPPLLVRNLAPTEATTINQKIALASGPNPAAAPFSAAKAGTPAHAQALECLTQAVYYEAGNESADGQRAVAQVVLNRVRHPAFPSTVCGVVYQGSTRTTGCQFTFTCDGSLMRGPNLVSWKRSREVAEAALGGAVFAPVGLATHYHANYVVPYWASTLAKNAVIGAHLFYRWAGNWGKPPAFTQKYAKQEASAAVLKSTALAAFATRPVKAPTVVEEEVAEVIPGAEAGKAEPGRVVIRFKLEQAREAVEKAVELQTPKPYVEKMAASDNLRWTLSGKGPETAPQTPLGKAPTTAPATPAGD</sequence>
<feature type="region of interest" description="Disordered" evidence="1">
    <location>
        <begin position="329"/>
        <end position="359"/>
    </location>
</feature>
<evidence type="ECO:0000313" key="4">
    <source>
        <dbReference type="Proteomes" id="UP000515861"/>
    </source>
</evidence>
<feature type="domain" description="Cell wall hydrolase SleB" evidence="2">
    <location>
        <begin position="118"/>
        <end position="227"/>
    </location>
</feature>
<gene>
    <name evidence="3" type="ORF">H8M03_00735</name>
</gene>
<organism evidence="3 4">
    <name type="scientific">Sphingomonas sabuli</name>
    <dbReference type="NCBI Taxonomy" id="2764186"/>
    <lineage>
        <taxon>Bacteria</taxon>
        <taxon>Pseudomonadati</taxon>
        <taxon>Pseudomonadota</taxon>
        <taxon>Alphaproteobacteria</taxon>
        <taxon>Sphingomonadales</taxon>
        <taxon>Sphingomonadaceae</taxon>
        <taxon>Sphingomonas</taxon>
    </lineage>
</organism>
<evidence type="ECO:0000259" key="2">
    <source>
        <dbReference type="Pfam" id="PF07486"/>
    </source>
</evidence>